<keyword evidence="14" id="KW-1133">Transmembrane helix</keyword>
<organism evidence="23 24">
    <name type="scientific">Maudiozyma humilis</name>
    <name type="common">Sour dough yeast</name>
    <name type="synonym">Kazachstania humilis</name>
    <dbReference type="NCBI Taxonomy" id="51915"/>
    <lineage>
        <taxon>Eukaryota</taxon>
        <taxon>Fungi</taxon>
        <taxon>Dikarya</taxon>
        <taxon>Ascomycota</taxon>
        <taxon>Saccharomycotina</taxon>
        <taxon>Saccharomycetes</taxon>
        <taxon>Saccharomycetales</taxon>
        <taxon>Saccharomycetaceae</taxon>
        <taxon>Maudiozyma</taxon>
    </lineage>
</organism>
<gene>
    <name evidence="23" type="ORF">DAKH74_006790</name>
</gene>
<feature type="compositionally biased region" description="Basic and acidic residues" evidence="19">
    <location>
        <begin position="53"/>
        <end position="63"/>
    </location>
</feature>
<dbReference type="Gene3D" id="2.130.10.10">
    <property type="entry name" value="YVTN repeat-like/Quinoprotein amine dehydrogenase"/>
    <property type="match status" value="1"/>
</dbReference>
<keyword evidence="12" id="KW-0067">ATP-binding</keyword>
<keyword evidence="7" id="KW-0479">Metal-binding</keyword>
<accession>A0AAV5RRM5</accession>
<dbReference type="InterPro" id="IPR018391">
    <property type="entry name" value="PQQ_b-propeller_rpt"/>
</dbReference>
<dbReference type="SUPFAM" id="SSF56112">
    <property type="entry name" value="Protein kinase-like (PK-like)"/>
    <property type="match status" value="1"/>
</dbReference>
<dbReference type="GO" id="GO:0006397">
    <property type="term" value="P:mRNA processing"/>
    <property type="evidence" value="ECO:0007669"/>
    <property type="project" value="InterPro"/>
</dbReference>
<evidence type="ECO:0000256" key="14">
    <source>
        <dbReference type="ARBA" id="ARBA00022989"/>
    </source>
</evidence>
<comment type="catalytic activity">
    <reaction evidence="18">
        <text>L-seryl-[protein] + ATP = O-phospho-L-seryl-[protein] + ADP + H(+)</text>
        <dbReference type="Rhea" id="RHEA:17989"/>
        <dbReference type="Rhea" id="RHEA-COMP:9863"/>
        <dbReference type="Rhea" id="RHEA-COMP:11604"/>
        <dbReference type="ChEBI" id="CHEBI:15378"/>
        <dbReference type="ChEBI" id="CHEBI:29999"/>
        <dbReference type="ChEBI" id="CHEBI:30616"/>
        <dbReference type="ChEBI" id="CHEBI:83421"/>
        <dbReference type="ChEBI" id="CHEBI:456216"/>
        <dbReference type="EC" id="2.7.11.1"/>
    </reaction>
    <physiologicalReaction direction="left-to-right" evidence="18">
        <dbReference type="Rhea" id="RHEA:17990"/>
    </physiologicalReaction>
</comment>
<dbReference type="Gene3D" id="1.20.1440.180">
    <property type="entry name" value="KEN domain"/>
    <property type="match status" value="1"/>
</dbReference>
<dbReference type="InterPro" id="IPR015943">
    <property type="entry name" value="WD40/YVTN_repeat-like_dom_sf"/>
</dbReference>
<keyword evidence="11" id="KW-0378">Hydrolase</keyword>
<feature type="domain" description="KEN" evidence="22">
    <location>
        <begin position="1008"/>
        <end position="1138"/>
    </location>
</feature>
<dbReference type="EMBL" id="BTGD01000001">
    <property type="protein sequence ID" value="GMM54063.1"/>
    <property type="molecule type" value="Genomic_DNA"/>
</dbReference>
<keyword evidence="16" id="KW-0325">Glycoprotein</keyword>
<evidence type="ECO:0000256" key="10">
    <source>
        <dbReference type="ARBA" id="ARBA00022777"/>
    </source>
</evidence>
<dbReference type="SMART" id="SM00580">
    <property type="entry name" value="PUG"/>
    <property type="match status" value="1"/>
</dbReference>
<dbReference type="CDD" id="cd13982">
    <property type="entry name" value="STKc_IRE1"/>
    <property type="match status" value="1"/>
</dbReference>
<keyword evidence="24" id="KW-1185">Reference proteome</keyword>
<evidence type="ECO:0000256" key="12">
    <source>
        <dbReference type="ARBA" id="ARBA00022840"/>
    </source>
</evidence>
<evidence type="ECO:0000313" key="24">
    <source>
        <dbReference type="Proteomes" id="UP001377567"/>
    </source>
</evidence>
<dbReference type="SMART" id="SM00220">
    <property type="entry name" value="S_TKc"/>
    <property type="match status" value="1"/>
</dbReference>
<dbReference type="PROSITE" id="PS51392">
    <property type="entry name" value="KEN"/>
    <property type="match status" value="1"/>
</dbReference>
<dbReference type="PROSITE" id="PS50011">
    <property type="entry name" value="PROTEIN_KINASE_DOM"/>
    <property type="match status" value="1"/>
</dbReference>
<keyword evidence="5" id="KW-0808">Transferase</keyword>
<dbReference type="InterPro" id="IPR000719">
    <property type="entry name" value="Prot_kinase_dom"/>
</dbReference>
<feature type="region of interest" description="Disordered" evidence="19">
    <location>
        <begin position="587"/>
        <end position="679"/>
    </location>
</feature>
<evidence type="ECO:0000256" key="5">
    <source>
        <dbReference type="ARBA" id="ARBA00022679"/>
    </source>
</evidence>
<keyword evidence="10 23" id="KW-0418">Kinase</keyword>
<feature type="chain" id="PRO_5043719573" description="non-specific serine/threonine protein kinase" evidence="20">
    <location>
        <begin position="25"/>
        <end position="1138"/>
    </location>
</feature>
<evidence type="ECO:0000256" key="18">
    <source>
        <dbReference type="ARBA" id="ARBA00048977"/>
    </source>
</evidence>
<dbReference type="GO" id="GO:0070059">
    <property type="term" value="P:intrinsic apoptotic signaling pathway in response to endoplasmic reticulum stress"/>
    <property type="evidence" value="ECO:0007669"/>
    <property type="project" value="TreeGrafter"/>
</dbReference>
<evidence type="ECO:0000256" key="4">
    <source>
        <dbReference type="ARBA" id="ARBA00022527"/>
    </source>
</evidence>
<evidence type="ECO:0000256" key="20">
    <source>
        <dbReference type="SAM" id="SignalP"/>
    </source>
</evidence>
<evidence type="ECO:0000259" key="21">
    <source>
        <dbReference type="PROSITE" id="PS50011"/>
    </source>
</evidence>
<keyword evidence="13" id="KW-0460">Magnesium</keyword>
<dbReference type="GO" id="GO:0046872">
    <property type="term" value="F:metal ion binding"/>
    <property type="evidence" value="ECO:0007669"/>
    <property type="project" value="UniProtKB-KW"/>
</dbReference>
<dbReference type="InterPro" id="IPR010513">
    <property type="entry name" value="KEN_dom"/>
</dbReference>
<evidence type="ECO:0000256" key="9">
    <source>
        <dbReference type="ARBA" id="ARBA00022741"/>
    </source>
</evidence>
<dbReference type="FunFam" id="3.30.200.20:FF:000077">
    <property type="entry name" value="Putative Serine/threonine-protein kinase/endoribonuclease IRE1"/>
    <property type="match status" value="1"/>
</dbReference>
<dbReference type="GO" id="GO:0051082">
    <property type="term" value="F:unfolded protein binding"/>
    <property type="evidence" value="ECO:0007669"/>
    <property type="project" value="TreeGrafter"/>
</dbReference>
<evidence type="ECO:0000256" key="6">
    <source>
        <dbReference type="ARBA" id="ARBA00022692"/>
    </source>
</evidence>
<sequence length="1138" mass="129273">MRFNAGKIITKLLLIVSIFSLVNGWDASQGQNNPIYTTGGPHRIQRSHSKRYPKQDSIHKSDSIDEQTPFTTSVFHDVDHMKAANNLANTEFQNNERHAANLPATHGNGFESMHHPAMGQKSLSDFTLTNLLITADVEGGLHAVNRENGQVVWSIRSSQFTPLIQTIEPPRNSTKEILMVEPFEDGNIFYFNMHQGLQKIPVSIKQLILTSPMHMKANVVVDELGTVVEDEKIYTGSRRTIMYTIDMLTGEIVSVFGPGTANKKFRADDTRADDRANLLVIGKTIYELGIHSKDGSTYNVTYANWQANAIDKPLAAQNIHSSDGTLISPFRDKTLLAIDSNLKIAKWMSQKFPGIIVSIFDVFYNTVSGENVIVPHPFQTIDNDNTANGRIYLEETENHSWIALSNEHFPSLVKAAPLSKYSSSEVWRAPSLFDDEYLFADSISGVHTLKVNQFKPTLPHPSSETKPGNTRPSNELMMIEPNTYANFPSVQEDTFNSLERYISPMELELYRLRIEEQITKQLLEQNSNSFIHRIRNLVYKVFESGLVIVLSFIFLGLLQKFRILPPLPVILEKVGLSTPREVRVTPPVIISETTEKTDDKSSDKSKEKVVQLEIDDEKHEKSLDSHSDDENAKDDPLTTGNANNNNKAVEKKKRKRGSRGGKKSKAKKSSGTDQNEIPDFENDLKNLTVSDEVLGYGSSGTVVFKGKFQGRDVAVKRMLIDFCDVADREIQLLTESDNHANVIRYYCSEKTDRFLYIALELCTATLQDLIYGRNLLPEVMEIHKTLDLININYQIASGVAHLHSLKIIHRDLKPQNILVALNPNEKLNPASKGNQLRILISDFGLCKKLDTDQSSFKTNINNPAGTTGWRAPELLEASVAKILESINEIPDDMDKSTDHNTNAMSVVSTDSFYDPFTKKRLTRAIDIFSLGCVFFYVLTKGQHPYGDRYMREANIIKGIYDLSPLRQHIRDRGMVTEATDLIARMISKDPSKRPTAFEVLKHPLFWKPSKKLAFLLKVSDRFEVERRDPPSPLLLKLETIAPKIITNGDWSKKFDQSFMDNLGKYRKYHFYKIMDLLRALRNKYHHFMDLPEDLAKEMGPIPDGFYEYFCSRFPNMLMEIYHLTHEILPDDQMLHEFF</sequence>
<dbReference type="Gene3D" id="1.10.510.10">
    <property type="entry name" value="Transferase(Phosphotransferase) domain 1"/>
    <property type="match status" value="1"/>
</dbReference>
<comment type="catalytic activity">
    <reaction evidence="17">
        <text>L-threonyl-[protein] + ATP = O-phospho-L-threonyl-[protein] + ADP + H(+)</text>
        <dbReference type="Rhea" id="RHEA:46608"/>
        <dbReference type="Rhea" id="RHEA-COMP:11060"/>
        <dbReference type="Rhea" id="RHEA-COMP:11605"/>
        <dbReference type="ChEBI" id="CHEBI:15378"/>
        <dbReference type="ChEBI" id="CHEBI:30013"/>
        <dbReference type="ChEBI" id="CHEBI:30616"/>
        <dbReference type="ChEBI" id="CHEBI:61977"/>
        <dbReference type="ChEBI" id="CHEBI:456216"/>
        <dbReference type="EC" id="2.7.11.1"/>
    </reaction>
    <physiologicalReaction direction="left-to-right" evidence="17">
        <dbReference type="Rhea" id="RHEA:46609"/>
    </physiologicalReaction>
</comment>
<dbReference type="FunFam" id="1.20.1440.180:FF:000002">
    <property type="entry name" value="Serine/threonine-protein kinase/endoribonuclease IRE1"/>
    <property type="match status" value="1"/>
</dbReference>
<feature type="compositionally biased region" description="Basic residues" evidence="19">
    <location>
        <begin position="43"/>
        <end position="52"/>
    </location>
</feature>
<dbReference type="GO" id="GO:0004674">
    <property type="term" value="F:protein serine/threonine kinase activity"/>
    <property type="evidence" value="ECO:0007669"/>
    <property type="project" value="UniProtKB-KW"/>
</dbReference>
<keyword evidence="15" id="KW-0472">Membrane</keyword>
<feature type="compositionally biased region" description="Basic residues" evidence="19">
    <location>
        <begin position="650"/>
        <end position="668"/>
    </location>
</feature>
<dbReference type="FunFam" id="1.10.510.10:FF:000572">
    <property type="entry name" value="Serine/threonine-protein kinase/endoribonuclease IRE1"/>
    <property type="match status" value="1"/>
</dbReference>
<dbReference type="EC" id="2.7.11.1" evidence="3"/>
<reference evidence="23 24" key="1">
    <citation type="journal article" date="2023" name="Elife">
        <title>Identification of key yeast species and microbe-microbe interactions impacting larval growth of Drosophila in the wild.</title>
        <authorList>
            <person name="Mure A."/>
            <person name="Sugiura Y."/>
            <person name="Maeda R."/>
            <person name="Honda K."/>
            <person name="Sakurai N."/>
            <person name="Takahashi Y."/>
            <person name="Watada M."/>
            <person name="Katoh T."/>
            <person name="Gotoh A."/>
            <person name="Gotoh Y."/>
            <person name="Taniguchi I."/>
            <person name="Nakamura K."/>
            <person name="Hayashi T."/>
            <person name="Katayama T."/>
            <person name="Uemura T."/>
            <person name="Hattori Y."/>
        </authorList>
    </citation>
    <scope>NUCLEOTIDE SEQUENCE [LARGE SCALE GENOMIC DNA]</scope>
    <source>
        <strain evidence="23 24">KH-74</strain>
    </source>
</reference>
<dbReference type="SMART" id="SM00564">
    <property type="entry name" value="PQQ"/>
    <property type="match status" value="3"/>
</dbReference>
<keyword evidence="8 20" id="KW-0732">Signal</keyword>
<dbReference type="GO" id="GO:0004521">
    <property type="term" value="F:RNA endonuclease activity"/>
    <property type="evidence" value="ECO:0007669"/>
    <property type="project" value="InterPro"/>
</dbReference>
<dbReference type="InterPro" id="IPR011009">
    <property type="entry name" value="Kinase-like_dom_sf"/>
</dbReference>
<evidence type="ECO:0000313" key="23">
    <source>
        <dbReference type="EMBL" id="GMM54063.1"/>
    </source>
</evidence>
<dbReference type="GO" id="GO:0036498">
    <property type="term" value="P:IRE1-mediated unfolded protein response"/>
    <property type="evidence" value="ECO:0007669"/>
    <property type="project" value="UniProtKB-ARBA"/>
</dbReference>
<dbReference type="Pfam" id="PF06479">
    <property type="entry name" value="Ribonuc_2-5A"/>
    <property type="match status" value="1"/>
</dbReference>
<evidence type="ECO:0000256" key="11">
    <source>
        <dbReference type="ARBA" id="ARBA00022801"/>
    </source>
</evidence>
<dbReference type="PANTHER" id="PTHR13954:SF6">
    <property type="entry name" value="NON-SPECIFIC SERINE_THREONINE PROTEIN KINASE"/>
    <property type="match status" value="1"/>
</dbReference>
<feature type="region of interest" description="Disordered" evidence="19">
    <location>
        <begin position="30"/>
        <end position="65"/>
    </location>
</feature>
<evidence type="ECO:0000259" key="22">
    <source>
        <dbReference type="PROSITE" id="PS51392"/>
    </source>
</evidence>
<name>A0AAV5RRM5_MAUHU</name>
<feature type="signal peptide" evidence="20">
    <location>
        <begin position="1"/>
        <end position="24"/>
    </location>
</feature>
<comment type="cofactor">
    <cofactor evidence="1">
        <name>Mg(2+)</name>
        <dbReference type="ChEBI" id="CHEBI:18420"/>
    </cofactor>
</comment>
<protein>
    <recommendedName>
        <fullName evidence="3">non-specific serine/threonine protein kinase</fullName>
        <ecNumber evidence="3">2.7.11.1</ecNumber>
    </recommendedName>
</protein>
<dbReference type="InterPro" id="IPR045133">
    <property type="entry name" value="IRE1/2-like"/>
</dbReference>
<dbReference type="AlphaFoldDB" id="A0AAV5RRM5"/>
<dbReference type="InterPro" id="IPR011047">
    <property type="entry name" value="Quinoprotein_ADH-like_sf"/>
</dbReference>
<keyword evidence="4" id="KW-0723">Serine/threonine-protein kinase</keyword>
<dbReference type="SUPFAM" id="SSF50998">
    <property type="entry name" value="Quinoprotein alcohol dehydrogenase-like"/>
    <property type="match status" value="1"/>
</dbReference>
<evidence type="ECO:0000256" key="16">
    <source>
        <dbReference type="ARBA" id="ARBA00023180"/>
    </source>
</evidence>
<dbReference type="Gene3D" id="3.30.200.20">
    <property type="entry name" value="Phosphorylase Kinase, domain 1"/>
    <property type="match status" value="1"/>
</dbReference>
<keyword evidence="9" id="KW-0547">Nucleotide-binding</keyword>
<keyword evidence="6" id="KW-0812">Transmembrane</keyword>
<dbReference type="GO" id="GO:0016787">
    <property type="term" value="F:hydrolase activity"/>
    <property type="evidence" value="ECO:0007669"/>
    <property type="project" value="UniProtKB-KW"/>
</dbReference>
<dbReference type="Pfam" id="PF00069">
    <property type="entry name" value="Pkinase"/>
    <property type="match status" value="2"/>
</dbReference>
<dbReference type="InterPro" id="IPR008271">
    <property type="entry name" value="Ser/Thr_kinase_AS"/>
</dbReference>
<proteinExistence type="predicted"/>
<dbReference type="PANTHER" id="PTHR13954">
    <property type="entry name" value="IRE1-RELATED"/>
    <property type="match status" value="1"/>
</dbReference>
<evidence type="ECO:0000256" key="1">
    <source>
        <dbReference type="ARBA" id="ARBA00001946"/>
    </source>
</evidence>
<evidence type="ECO:0000256" key="13">
    <source>
        <dbReference type="ARBA" id="ARBA00022842"/>
    </source>
</evidence>
<dbReference type="GO" id="GO:0005524">
    <property type="term" value="F:ATP binding"/>
    <property type="evidence" value="ECO:0007669"/>
    <property type="project" value="UniProtKB-KW"/>
</dbReference>
<comment type="caution">
    <text evidence="23">The sequence shown here is derived from an EMBL/GenBank/DDBJ whole genome shotgun (WGS) entry which is preliminary data.</text>
</comment>
<dbReference type="PROSITE" id="PS00108">
    <property type="entry name" value="PROTEIN_KINASE_ST"/>
    <property type="match status" value="1"/>
</dbReference>
<evidence type="ECO:0000256" key="15">
    <source>
        <dbReference type="ARBA" id="ARBA00023136"/>
    </source>
</evidence>
<evidence type="ECO:0000256" key="3">
    <source>
        <dbReference type="ARBA" id="ARBA00012513"/>
    </source>
</evidence>
<feature type="domain" description="Protein kinase" evidence="21">
    <location>
        <begin position="688"/>
        <end position="1005"/>
    </location>
</feature>
<dbReference type="Proteomes" id="UP001377567">
    <property type="component" value="Unassembled WGS sequence"/>
</dbReference>
<evidence type="ECO:0000256" key="17">
    <source>
        <dbReference type="ARBA" id="ARBA00048659"/>
    </source>
</evidence>
<evidence type="ECO:0000256" key="8">
    <source>
        <dbReference type="ARBA" id="ARBA00022729"/>
    </source>
</evidence>
<evidence type="ECO:0000256" key="7">
    <source>
        <dbReference type="ARBA" id="ARBA00022723"/>
    </source>
</evidence>
<dbReference type="CDD" id="cd10422">
    <property type="entry name" value="RNase_Ire1"/>
    <property type="match status" value="1"/>
</dbReference>
<comment type="subcellular location">
    <subcellularLocation>
        <location evidence="2">Membrane</location>
        <topology evidence="2">Single-pass type I membrane protein</topology>
    </subcellularLocation>
</comment>
<feature type="compositionally biased region" description="Basic and acidic residues" evidence="19">
    <location>
        <begin position="593"/>
        <end position="636"/>
    </location>
</feature>
<evidence type="ECO:0000256" key="19">
    <source>
        <dbReference type="SAM" id="MobiDB-lite"/>
    </source>
</evidence>
<evidence type="ECO:0000256" key="2">
    <source>
        <dbReference type="ARBA" id="ARBA00004479"/>
    </source>
</evidence>
<dbReference type="GO" id="GO:1990604">
    <property type="term" value="C:IRE1-TRAF2-ASK1 complex"/>
    <property type="evidence" value="ECO:0007669"/>
    <property type="project" value="TreeGrafter"/>
</dbReference>
<dbReference type="InterPro" id="IPR038357">
    <property type="entry name" value="KEN_sf"/>
</dbReference>